<dbReference type="Proteomes" id="UP001596001">
    <property type="component" value="Unassembled WGS sequence"/>
</dbReference>
<dbReference type="EMBL" id="JBHSHJ010000001">
    <property type="protein sequence ID" value="MFC4787893.1"/>
    <property type="molecule type" value="Genomic_DNA"/>
</dbReference>
<evidence type="ECO:0000259" key="3">
    <source>
        <dbReference type="Pfam" id="PF01467"/>
    </source>
</evidence>
<dbReference type="RefSeq" id="WP_382429757.1">
    <property type="nucleotide sequence ID" value="NZ_JBHSHJ010000001.1"/>
</dbReference>
<accession>A0ABV9QA00</accession>
<name>A0ABV9QA00_9BURK</name>
<evidence type="ECO:0000313" key="5">
    <source>
        <dbReference type="Proteomes" id="UP001596001"/>
    </source>
</evidence>
<evidence type="ECO:0000313" key="4">
    <source>
        <dbReference type="EMBL" id="MFC4787893.1"/>
    </source>
</evidence>
<feature type="domain" description="Cytidyltransferase-like" evidence="3">
    <location>
        <begin position="24"/>
        <end position="154"/>
    </location>
</feature>
<keyword evidence="1" id="KW-0808">Transferase</keyword>
<dbReference type="PANTHER" id="PTHR43793">
    <property type="entry name" value="FAD SYNTHASE"/>
    <property type="match status" value="1"/>
</dbReference>
<dbReference type="NCBIfam" id="TIGR00125">
    <property type="entry name" value="cyt_tran_rel"/>
    <property type="match status" value="1"/>
</dbReference>
<keyword evidence="5" id="KW-1185">Reference proteome</keyword>
<gene>
    <name evidence="4" type="ORF">ACFO6X_02645</name>
</gene>
<keyword evidence="2 4" id="KW-0548">Nucleotidyltransferase</keyword>
<reference evidence="5" key="1">
    <citation type="journal article" date="2019" name="Int. J. Syst. Evol. Microbiol.">
        <title>The Global Catalogue of Microorganisms (GCM) 10K type strain sequencing project: providing services to taxonomists for standard genome sequencing and annotation.</title>
        <authorList>
            <consortium name="The Broad Institute Genomics Platform"/>
            <consortium name="The Broad Institute Genome Sequencing Center for Infectious Disease"/>
            <person name="Wu L."/>
            <person name="Ma J."/>
        </authorList>
    </citation>
    <scope>NUCLEOTIDE SEQUENCE [LARGE SCALE GENOMIC DNA]</scope>
    <source>
        <strain evidence="5">CCUG 49452</strain>
    </source>
</reference>
<sequence>MLTHSPHPPANPLPPDAPVVGGTIGAFDLLHVGHLRFLTAARQHCQYLKVGVGTDRLLRHVKGRATVCHEAHRLEVIQGLRCVDEACLFDVGLDQTTQATRWLADWGVNTLFVSSEWIDTPRWQRLRPLLAQHGLICRVLPYTQGISSTALRQKVLHP</sequence>
<proteinExistence type="predicted"/>
<dbReference type="InterPro" id="IPR014729">
    <property type="entry name" value="Rossmann-like_a/b/a_fold"/>
</dbReference>
<evidence type="ECO:0000256" key="2">
    <source>
        <dbReference type="ARBA" id="ARBA00022695"/>
    </source>
</evidence>
<dbReference type="InterPro" id="IPR050385">
    <property type="entry name" value="Archaeal_FAD_synthase"/>
</dbReference>
<dbReference type="PANTHER" id="PTHR43793:SF1">
    <property type="entry name" value="FAD SYNTHASE"/>
    <property type="match status" value="1"/>
</dbReference>
<protein>
    <submittedName>
        <fullName evidence="4">Adenylyltransferase/cytidyltransferase family protein</fullName>
    </submittedName>
</protein>
<comment type="caution">
    <text evidence="4">The sequence shown here is derived from an EMBL/GenBank/DDBJ whole genome shotgun (WGS) entry which is preliminary data.</text>
</comment>
<dbReference type="InterPro" id="IPR004821">
    <property type="entry name" value="Cyt_trans-like"/>
</dbReference>
<evidence type="ECO:0000256" key="1">
    <source>
        <dbReference type="ARBA" id="ARBA00022679"/>
    </source>
</evidence>
<dbReference type="SUPFAM" id="SSF52374">
    <property type="entry name" value="Nucleotidylyl transferase"/>
    <property type="match status" value="1"/>
</dbReference>
<organism evidence="4 5">
    <name type="scientific">Giesbergeria sinuosa</name>
    <dbReference type="NCBI Taxonomy" id="80883"/>
    <lineage>
        <taxon>Bacteria</taxon>
        <taxon>Pseudomonadati</taxon>
        <taxon>Pseudomonadota</taxon>
        <taxon>Betaproteobacteria</taxon>
        <taxon>Burkholderiales</taxon>
        <taxon>Comamonadaceae</taxon>
        <taxon>Giesbergeria</taxon>
    </lineage>
</organism>
<dbReference type="GO" id="GO:0016779">
    <property type="term" value="F:nucleotidyltransferase activity"/>
    <property type="evidence" value="ECO:0007669"/>
    <property type="project" value="UniProtKB-KW"/>
</dbReference>
<dbReference type="Gene3D" id="3.40.50.620">
    <property type="entry name" value="HUPs"/>
    <property type="match status" value="1"/>
</dbReference>
<dbReference type="Pfam" id="PF01467">
    <property type="entry name" value="CTP_transf_like"/>
    <property type="match status" value="1"/>
</dbReference>